<dbReference type="GO" id="GO:0071540">
    <property type="term" value="C:eukaryotic translation initiation factor 3 complex, eIF3e"/>
    <property type="evidence" value="ECO:0007669"/>
    <property type="project" value="TreeGrafter"/>
</dbReference>
<evidence type="ECO:0000256" key="1">
    <source>
        <dbReference type="ARBA" id="ARBA00004496"/>
    </source>
</evidence>
<dbReference type="GO" id="GO:0001732">
    <property type="term" value="P:formation of cytoplasmic translation initiation complex"/>
    <property type="evidence" value="ECO:0007669"/>
    <property type="project" value="TreeGrafter"/>
</dbReference>
<dbReference type="Pfam" id="PF22591">
    <property type="entry name" value="eIF3a_PCI_TPR-like"/>
    <property type="match status" value="2"/>
</dbReference>
<gene>
    <name evidence="7" type="ORF">F3Y22_tig00111671pilonHSYRG00142</name>
</gene>
<evidence type="ECO:0000259" key="6">
    <source>
        <dbReference type="Pfam" id="PF22591"/>
    </source>
</evidence>
<dbReference type="InterPro" id="IPR054711">
    <property type="entry name" value="eIF3a_PCI_TPR-like"/>
</dbReference>
<evidence type="ECO:0000256" key="2">
    <source>
        <dbReference type="ARBA" id="ARBA00022490"/>
    </source>
</evidence>
<dbReference type="EMBL" id="VEPZ02001401">
    <property type="protein sequence ID" value="KAE8675421.1"/>
    <property type="molecule type" value="Genomic_DNA"/>
</dbReference>
<dbReference type="GO" id="GO:0002188">
    <property type="term" value="P:translation reinitiation"/>
    <property type="evidence" value="ECO:0007669"/>
    <property type="project" value="TreeGrafter"/>
</dbReference>
<dbReference type="PANTHER" id="PTHR14005:SF0">
    <property type="entry name" value="EUKARYOTIC TRANSLATION INITIATION FACTOR 3 SUBUNIT A"/>
    <property type="match status" value="1"/>
</dbReference>
<name>A0A6A2XH88_HIBSY</name>
<keyword evidence="5" id="KW-0648">Protein biosynthesis</keyword>
<dbReference type="PANTHER" id="PTHR14005">
    <property type="entry name" value="EUKARYOTIC TRANSLATION INITIATION FACTOR 3, THETA SUBUNIT"/>
    <property type="match status" value="1"/>
</dbReference>
<evidence type="ECO:0000313" key="8">
    <source>
        <dbReference type="Proteomes" id="UP000436088"/>
    </source>
</evidence>
<dbReference type="AlphaFoldDB" id="A0A6A2XH88"/>
<reference evidence="7" key="1">
    <citation type="submission" date="2019-09" db="EMBL/GenBank/DDBJ databases">
        <title>Draft genome information of white flower Hibiscus syriacus.</title>
        <authorList>
            <person name="Kim Y.-M."/>
        </authorList>
    </citation>
    <scope>NUCLEOTIDE SEQUENCE [LARGE SCALE GENOMIC DNA]</scope>
    <source>
        <strain evidence="7">YM2019G1</strain>
    </source>
</reference>
<organism evidence="7 8">
    <name type="scientific">Hibiscus syriacus</name>
    <name type="common">Rose of Sharon</name>
    <dbReference type="NCBI Taxonomy" id="106335"/>
    <lineage>
        <taxon>Eukaryota</taxon>
        <taxon>Viridiplantae</taxon>
        <taxon>Streptophyta</taxon>
        <taxon>Embryophyta</taxon>
        <taxon>Tracheophyta</taxon>
        <taxon>Spermatophyta</taxon>
        <taxon>Magnoliopsida</taxon>
        <taxon>eudicotyledons</taxon>
        <taxon>Gunneridae</taxon>
        <taxon>Pentapetalae</taxon>
        <taxon>rosids</taxon>
        <taxon>malvids</taxon>
        <taxon>Malvales</taxon>
        <taxon>Malvaceae</taxon>
        <taxon>Malvoideae</taxon>
        <taxon>Hibiscus</taxon>
    </lineage>
</organism>
<evidence type="ECO:0000313" key="7">
    <source>
        <dbReference type="EMBL" id="KAE8675421.1"/>
    </source>
</evidence>
<dbReference type="GO" id="GO:0003729">
    <property type="term" value="F:mRNA binding"/>
    <property type="evidence" value="ECO:0007669"/>
    <property type="project" value="TreeGrafter"/>
</dbReference>
<dbReference type="FunFam" id="1.25.40.860:FF:000004">
    <property type="entry name" value="Eukaryotic translation initiation factor 3 subunit A"/>
    <property type="match status" value="1"/>
</dbReference>
<accession>A0A6A2XH88</accession>
<dbReference type="GO" id="GO:0071541">
    <property type="term" value="C:eukaryotic translation initiation factor 3 complex, eIF3m"/>
    <property type="evidence" value="ECO:0007669"/>
    <property type="project" value="TreeGrafter"/>
</dbReference>
<dbReference type="Gene3D" id="1.25.40.860">
    <property type="match status" value="1"/>
</dbReference>
<keyword evidence="3 7" id="KW-0396">Initiation factor</keyword>
<evidence type="ECO:0000256" key="5">
    <source>
        <dbReference type="ARBA" id="ARBA00022917"/>
    </source>
</evidence>
<proteinExistence type="predicted"/>
<dbReference type="FunFam" id="4.10.860.10:FF:000001">
    <property type="entry name" value="Eukaryotic translation initiation factor 3 subunit A"/>
    <property type="match status" value="2"/>
</dbReference>
<keyword evidence="8" id="KW-1185">Reference proteome</keyword>
<feature type="domain" description="eIF3a PCI" evidence="6">
    <location>
        <begin position="130"/>
        <end position="237"/>
    </location>
</feature>
<dbReference type="InterPro" id="IPR027512">
    <property type="entry name" value="EIF3A"/>
</dbReference>
<feature type="domain" description="eIF3a PCI" evidence="6">
    <location>
        <begin position="2"/>
        <end position="88"/>
    </location>
</feature>
<dbReference type="Proteomes" id="UP000436088">
    <property type="component" value="Unassembled WGS sequence"/>
</dbReference>
<protein>
    <submittedName>
        <fullName evidence="7">Eukaryotic translation initiation factor 3 subunit A</fullName>
    </submittedName>
</protein>
<evidence type="ECO:0000256" key="3">
    <source>
        <dbReference type="ARBA" id="ARBA00022540"/>
    </source>
</evidence>
<comment type="subcellular location">
    <subcellularLocation>
        <location evidence="1">Cytoplasm</location>
    </subcellularLocation>
</comment>
<dbReference type="GO" id="GO:0003743">
    <property type="term" value="F:translation initiation factor activity"/>
    <property type="evidence" value="ECO:0007669"/>
    <property type="project" value="UniProtKB-KW"/>
</dbReference>
<comment type="caution">
    <text evidence="7">The sequence shown here is derived from an EMBL/GenBank/DDBJ whole genome shotgun (WGS) entry which is preliminary data.</text>
</comment>
<sequence>MTARRAFQFCKQYKRTTEFRRLCEIIRNHLANLNKYKDQRDRPDLSAPESLQLYLDTRFEQLKMATELGLWQEAFRSVEIHGLMSMSRISQGFLDGGLLCQMTARRAFQFCKQYKRTTEFRRGTGLTCQHQSLQLYLDTRFEQLKMATELGLWQEAFRSVEDIHGLMSIVKNTPKASLMVVYYAKLTKIFWISGSHLYHGYSWLKLFTIQKSFNKNLSQKDLQLIASSVILAALSVLPYDQTHGASHLVC</sequence>
<evidence type="ECO:0000256" key="4">
    <source>
        <dbReference type="ARBA" id="ARBA00022884"/>
    </source>
</evidence>
<dbReference type="GO" id="GO:0043614">
    <property type="term" value="C:multi-eIF complex"/>
    <property type="evidence" value="ECO:0007669"/>
    <property type="project" value="TreeGrafter"/>
</dbReference>
<dbReference type="Gene3D" id="4.10.860.10">
    <property type="entry name" value="UVR domain"/>
    <property type="match status" value="2"/>
</dbReference>
<keyword evidence="2" id="KW-0963">Cytoplasm</keyword>
<keyword evidence="4" id="KW-0694">RNA-binding</keyword>